<proteinExistence type="predicted"/>
<organism evidence="1 2">
    <name type="scientific">Orbilia ellipsospora</name>
    <dbReference type="NCBI Taxonomy" id="2528407"/>
    <lineage>
        <taxon>Eukaryota</taxon>
        <taxon>Fungi</taxon>
        <taxon>Dikarya</taxon>
        <taxon>Ascomycota</taxon>
        <taxon>Pezizomycotina</taxon>
        <taxon>Orbiliomycetes</taxon>
        <taxon>Orbiliales</taxon>
        <taxon>Orbiliaceae</taxon>
        <taxon>Orbilia</taxon>
    </lineage>
</organism>
<evidence type="ECO:0008006" key="3">
    <source>
        <dbReference type="Google" id="ProtNLM"/>
    </source>
</evidence>
<dbReference type="Gene3D" id="3.80.10.10">
    <property type="entry name" value="Ribonuclease Inhibitor"/>
    <property type="match status" value="1"/>
</dbReference>
<dbReference type="AlphaFoldDB" id="A0AAV9XL57"/>
<dbReference type="SUPFAM" id="SSF52047">
    <property type="entry name" value="RNI-like"/>
    <property type="match status" value="1"/>
</dbReference>
<gene>
    <name evidence="1" type="ORF">TWF694_006656</name>
</gene>
<name>A0AAV9XL57_9PEZI</name>
<keyword evidence="2" id="KW-1185">Reference proteome</keyword>
<protein>
    <recommendedName>
        <fullName evidence="3">F-box domain-containing protein</fullName>
    </recommendedName>
</protein>
<evidence type="ECO:0000313" key="1">
    <source>
        <dbReference type="EMBL" id="KAK6542713.1"/>
    </source>
</evidence>
<dbReference type="Proteomes" id="UP001365542">
    <property type="component" value="Unassembled WGS sequence"/>
</dbReference>
<reference evidence="1 2" key="1">
    <citation type="submission" date="2019-10" db="EMBL/GenBank/DDBJ databases">
        <authorList>
            <person name="Palmer J.M."/>
        </authorList>
    </citation>
    <scope>NUCLEOTIDE SEQUENCE [LARGE SCALE GENOMIC DNA]</scope>
    <source>
        <strain evidence="1 2">TWF694</strain>
    </source>
</reference>
<comment type="caution">
    <text evidence="1">The sequence shown here is derived from an EMBL/GenBank/DDBJ whole genome shotgun (WGS) entry which is preliminary data.</text>
</comment>
<dbReference type="InterPro" id="IPR032675">
    <property type="entry name" value="LRR_dom_sf"/>
</dbReference>
<evidence type="ECO:0000313" key="2">
    <source>
        <dbReference type="Proteomes" id="UP001365542"/>
    </source>
</evidence>
<accession>A0AAV9XL57</accession>
<dbReference type="EMBL" id="JAVHJO010000002">
    <property type="protein sequence ID" value="KAK6542713.1"/>
    <property type="molecule type" value="Genomic_DNA"/>
</dbReference>
<sequence>MPTLLSLPPEILIQICNEIPHLDHGPWVYKWMACVPGFIITLTRLVKTCRLLRQVAEPILYRDTFTGGEYWPLFRTLLTRKDLASHVKSFTMGEFDYEEKMEPSQEEREAVKGLIRQLSHNADGSIRSSAPEWLMNDPFQHDTEDYECSSEDPIDAFFLALSLLILPKLESLCFISSWCIEENTFLPNSLQSLTELSFSHSDTEGSMGLDEINAFLRAAPNLRVLRGHMVGDASDVSRHEGIREVHLTYSGLEAKGLIDLMNSFPFLEVFTYESGGAIVTESYDEAVPREFTDALLCRKNTLRHVVIDLSNSCEISDGLLARDTLQSLQAMEVLEILAVDSPTICPTRRESIPEGDLIINILPRSIKSFSIRGPNPLIHNDILQLAEVAKTRFPNLNHVDFSGYDNLKLNEAFVFNE</sequence>